<comment type="caution">
    <text evidence="2">The sequence shown here is derived from an EMBL/GenBank/DDBJ whole genome shotgun (WGS) entry which is preliminary data.</text>
</comment>
<evidence type="ECO:0000256" key="1">
    <source>
        <dbReference type="SAM" id="MobiDB-lite"/>
    </source>
</evidence>
<dbReference type="AlphaFoldDB" id="A0A6A1WQ61"/>
<feature type="compositionally biased region" description="Polar residues" evidence="1">
    <location>
        <begin position="161"/>
        <end position="170"/>
    </location>
</feature>
<feature type="region of interest" description="Disordered" evidence="1">
    <location>
        <begin position="112"/>
        <end position="189"/>
    </location>
</feature>
<proteinExistence type="predicted"/>
<dbReference type="EMBL" id="RXIC02000019">
    <property type="protein sequence ID" value="KAB1225967.1"/>
    <property type="molecule type" value="Genomic_DNA"/>
</dbReference>
<sequence>MAAIHANELARKEGMVHIYVHHTGSLSLVNEEYVGGELEKRHTLHIYVEHSVDEPIFGEGGEGVGGAGLENNEGGQRVAGCGLENDEGVEGENEEELNRANVMSWFGTGPSITREEEEQQGEVVASGETVEKRKKKNNGDGAETSRDGERRHMVSGGSGGQVNQRDQPMTQPMHGSERVIRQPAIRSTQ</sequence>
<dbReference type="Proteomes" id="UP000516437">
    <property type="component" value="Chromosome 1"/>
</dbReference>
<gene>
    <name evidence="2" type="ORF">CJ030_MR1G018338</name>
</gene>
<name>A0A6A1WQ61_9ROSI</name>
<evidence type="ECO:0000313" key="3">
    <source>
        <dbReference type="Proteomes" id="UP000516437"/>
    </source>
</evidence>
<feature type="compositionally biased region" description="Basic and acidic residues" evidence="1">
    <location>
        <begin position="143"/>
        <end position="152"/>
    </location>
</feature>
<reference evidence="2 3" key="1">
    <citation type="journal article" date="2019" name="Plant Biotechnol. J.">
        <title>The red bayberry genome and genetic basis of sex determination.</title>
        <authorList>
            <person name="Jia H.M."/>
            <person name="Jia H.J."/>
            <person name="Cai Q.L."/>
            <person name="Wang Y."/>
            <person name="Zhao H.B."/>
            <person name="Yang W.F."/>
            <person name="Wang G.Y."/>
            <person name="Li Y.H."/>
            <person name="Zhan D.L."/>
            <person name="Shen Y.T."/>
            <person name="Niu Q.F."/>
            <person name="Chang L."/>
            <person name="Qiu J."/>
            <person name="Zhao L."/>
            <person name="Xie H.B."/>
            <person name="Fu W.Y."/>
            <person name="Jin J."/>
            <person name="Li X.W."/>
            <person name="Jiao Y."/>
            <person name="Zhou C.C."/>
            <person name="Tu T."/>
            <person name="Chai C.Y."/>
            <person name="Gao J.L."/>
            <person name="Fan L.J."/>
            <person name="van de Weg E."/>
            <person name="Wang J.Y."/>
            <person name="Gao Z.S."/>
        </authorList>
    </citation>
    <scope>NUCLEOTIDE SEQUENCE [LARGE SCALE GENOMIC DNA]</scope>
    <source>
        <tissue evidence="2">Leaves</tissue>
    </source>
</reference>
<evidence type="ECO:0000313" key="2">
    <source>
        <dbReference type="EMBL" id="KAB1225967.1"/>
    </source>
</evidence>
<protein>
    <submittedName>
        <fullName evidence="2">Uncharacterized protein</fullName>
    </submittedName>
</protein>
<keyword evidence="3" id="KW-1185">Reference proteome</keyword>
<accession>A0A6A1WQ61</accession>
<organism evidence="2 3">
    <name type="scientific">Morella rubra</name>
    <name type="common">Chinese bayberry</name>
    <dbReference type="NCBI Taxonomy" id="262757"/>
    <lineage>
        <taxon>Eukaryota</taxon>
        <taxon>Viridiplantae</taxon>
        <taxon>Streptophyta</taxon>
        <taxon>Embryophyta</taxon>
        <taxon>Tracheophyta</taxon>
        <taxon>Spermatophyta</taxon>
        <taxon>Magnoliopsida</taxon>
        <taxon>eudicotyledons</taxon>
        <taxon>Gunneridae</taxon>
        <taxon>Pentapetalae</taxon>
        <taxon>rosids</taxon>
        <taxon>fabids</taxon>
        <taxon>Fagales</taxon>
        <taxon>Myricaceae</taxon>
        <taxon>Morella</taxon>
    </lineage>
</organism>